<feature type="domain" description="Rhodanese" evidence="2">
    <location>
        <begin position="26"/>
        <end position="116"/>
    </location>
</feature>
<dbReference type="AlphaFoldDB" id="A0A2A5B2Y2"/>
<reference evidence="4" key="1">
    <citation type="submission" date="2017-08" db="EMBL/GenBank/DDBJ databases">
        <title>A dynamic microbial community with high functional redundancy inhabits the cold, oxic subseafloor aquifer.</title>
        <authorList>
            <person name="Tully B.J."/>
            <person name="Wheat C.G."/>
            <person name="Glazer B.T."/>
            <person name="Huber J.A."/>
        </authorList>
    </citation>
    <scope>NUCLEOTIDE SEQUENCE [LARGE SCALE GENOMIC DNA]</scope>
</reference>
<evidence type="ECO:0000313" key="3">
    <source>
        <dbReference type="EMBL" id="PCJ25889.1"/>
    </source>
</evidence>
<dbReference type="SUPFAM" id="SSF52821">
    <property type="entry name" value="Rhodanese/Cell cycle control phosphatase"/>
    <property type="match status" value="1"/>
</dbReference>
<dbReference type="InterPro" id="IPR036873">
    <property type="entry name" value="Rhodanese-like_dom_sf"/>
</dbReference>
<dbReference type="Proteomes" id="UP000218327">
    <property type="component" value="Unassembled WGS sequence"/>
</dbReference>
<organism evidence="3 4">
    <name type="scientific">SAR86 cluster bacterium</name>
    <dbReference type="NCBI Taxonomy" id="2030880"/>
    <lineage>
        <taxon>Bacteria</taxon>
        <taxon>Pseudomonadati</taxon>
        <taxon>Pseudomonadota</taxon>
        <taxon>Gammaproteobacteria</taxon>
        <taxon>SAR86 cluster</taxon>
    </lineage>
</organism>
<accession>A0A2A5B2Y2</accession>
<dbReference type="Gene3D" id="3.40.250.10">
    <property type="entry name" value="Rhodanese-like domain"/>
    <property type="match status" value="1"/>
</dbReference>
<sequence>MLSRLISRAIIVASLFLSCSSFAAEYDENTVWIDVRPARDFRKGHIEGAINIFHGDIGHKIFQSITDVFKEVHIYDGNNGTFAGLSLEMLMEMGFQEVINEGGYESLLIKLGLSDN</sequence>
<dbReference type="PROSITE" id="PS50206">
    <property type="entry name" value="RHODANESE_3"/>
    <property type="match status" value="1"/>
</dbReference>
<dbReference type="SMART" id="SM00450">
    <property type="entry name" value="RHOD"/>
    <property type="match status" value="1"/>
</dbReference>
<gene>
    <name evidence="3" type="ORF">COA96_06480</name>
</gene>
<name>A0A2A5B2Y2_9GAMM</name>
<comment type="caution">
    <text evidence="3">The sequence shown here is derived from an EMBL/GenBank/DDBJ whole genome shotgun (WGS) entry which is preliminary data.</text>
</comment>
<protein>
    <submittedName>
        <fullName evidence="3">MerR family transcriptional regulator</fullName>
    </submittedName>
</protein>
<keyword evidence="1" id="KW-0732">Signal</keyword>
<evidence type="ECO:0000256" key="1">
    <source>
        <dbReference type="SAM" id="SignalP"/>
    </source>
</evidence>
<evidence type="ECO:0000259" key="2">
    <source>
        <dbReference type="PROSITE" id="PS50206"/>
    </source>
</evidence>
<evidence type="ECO:0000313" key="4">
    <source>
        <dbReference type="Proteomes" id="UP000218327"/>
    </source>
</evidence>
<feature type="chain" id="PRO_5012743298" evidence="1">
    <location>
        <begin position="24"/>
        <end position="116"/>
    </location>
</feature>
<proteinExistence type="predicted"/>
<dbReference type="CDD" id="cd00158">
    <property type="entry name" value="RHOD"/>
    <property type="match status" value="1"/>
</dbReference>
<dbReference type="Pfam" id="PF00581">
    <property type="entry name" value="Rhodanese"/>
    <property type="match status" value="1"/>
</dbReference>
<dbReference type="PROSITE" id="PS51257">
    <property type="entry name" value="PROKAR_LIPOPROTEIN"/>
    <property type="match status" value="1"/>
</dbReference>
<dbReference type="InterPro" id="IPR001763">
    <property type="entry name" value="Rhodanese-like_dom"/>
</dbReference>
<dbReference type="EMBL" id="NVVJ01000014">
    <property type="protein sequence ID" value="PCJ25889.1"/>
    <property type="molecule type" value="Genomic_DNA"/>
</dbReference>
<feature type="signal peptide" evidence="1">
    <location>
        <begin position="1"/>
        <end position="23"/>
    </location>
</feature>